<reference evidence="3" key="1">
    <citation type="journal article" date="2014" name="Genome Biol. Evol.">
        <title>Gene Loss Rather Than Gene Gain Is Associated with a Host Jump from Monocots to Dicots in the Smut Fungus Melanopsichium pennsylvanicum.</title>
        <authorList>
            <person name="Sharma R."/>
            <person name="Mishra B."/>
            <person name="Runge F."/>
            <person name="Thines M."/>
        </authorList>
    </citation>
    <scope>NUCLEOTIDE SEQUENCE</scope>
    <source>
        <strain evidence="3">4</strain>
    </source>
</reference>
<sequence>MRTSSLLRSSVIAAAVAVLCALRGRAVNGYRGQTSSSNWPGEASSSNWQGEPSSSNWPGTPPGRSEIVPDSLPPQDYIYFHDVNRIASLPVSLKKNSIKHPNPDVPFYNNREPLFGIDTNVPIIEQALRDYGSVYILDPTSKTGRQIIYNHEARSLEQQPILENLDQMFDLYKLDRNINILYKHMRYKDPLPSWPQKMPLTEPIEHLPHVEGVPILQEGSDSLGHMLTATKTGRKVFWHRRQYHPDVLVDVRQSRPELMAKKATDEEKQAIDDVLEAYNKEEERYGQGTASILRGSPIRLSEEDAANRVKFTSLYEYPRFTKYVGRNRMVSALQSHGHYRLYVSGRHGPYKVKVMNSRDPHGTRMKIQIEPLSSGEKLQESAASKLGLIRLPRA</sequence>
<feature type="region of interest" description="Disordered" evidence="1">
    <location>
        <begin position="31"/>
        <end position="68"/>
    </location>
</feature>
<evidence type="ECO:0000256" key="2">
    <source>
        <dbReference type="SAM" id="SignalP"/>
    </source>
</evidence>
<name>A0A077RBH5_9BASI</name>
<evidence type="ECO:0000256" key="1">
    <source>
        <dbReference type="SAM" id="MobiDB-lite"/>
    </source>
</evidence>
<accession>A0A077RBH5</accession>
<protein>
    <submittedName>
        <fullName evidence="3">Conserved hypothetical Ustilago-specific protein</fullName>
    </submittedName>
</protein>
<feature type="compositionally biased region" description="Polar residues" evidence="1">
    <location>
        <begin position="31"/>
        <end position="58"/>
    </location>
</feature>
<dbReference type="AlphaFoldDB" id="A0A077RBH5"/>
<organism evidence="3">
    <name type="scientific">Melanopsichium pennsylvanicum 4</name>
    <dbReference type="NCBI Taxonomy" id="1398559"/>
    <lineage>
        <taxon>Eukaryota</taxon>
        <taxon>Fungi</taxon>
        <taxon>Dikarya</taxon>
        <taxon>Basidiomycota</taxon>
        <taxon>Ustilaginomycotina</taxon>
        <taxon>Ustilaginomycetes</taxon>
        <taxon>Ustilaginales</taxon>
        <taxon>Ustilaginaceae</taxon>
        <taxon>Melanopsichium</taxon>
    </lineage>
</organism>
<feature type="signal peptide" evidence="2">
    <location>
        <begin position="1"/>
        <end position="26"/>
    </location>
</feature>
<keyword evidence="2" id="KW-0732">Signal</keyword>
<feature type="chain" id="PRO_5001722936" evidence="2">
    <location>
        <begin position="27"/>
        <end position="394"/>
    </location>
</feature>
<evidence type="ECO:0000313" key="3">
    <source>
        <dbReference type="EMBL" id="CDI56697.1"/>
    </source>
</evidence>
<dbReference type="EMBL" id="HG529697">
    <property type="protein sequence ID" value="CDI56697.1"/>
    <property type="molecule type" value="Genomic_DNA"/>
</dbReference>
<proteinExistence type="predicted"/>